<dbReference type="PROSITE" id="PS51212">
    <property type="entry name" value="WSC"/>
    <property type="match status" value="3"/>
</dbReference>
<dbReference type="GeneID" id="27902983"/>
<dbReference type="STRING" id="692275.N1QFS1"/>
<evidence type="ECO:0000313" key="3">
    <source>
        <dbReference type="EMBL" id="EMF12158.1"/>
    </source>
</evidence>
<feature type="signal peptide" evidence="1">
    <location>
        <begin position="1"/>
        <end position="21"/>
    </location>
</feature>
<proteinExistence type="predicted"/>
<feature type="domain" description="WSC" evidence="2">
    <location>
        <begin position="622"/>
        <end position="720"/>
    </location>
</feature>
<dbReference type="OMA" id="DRVSFAC"/>
<dbReference type="Pfam" id="PF01822">
    <property type="entry name" value="WSC"/>
    <property type="match status" value="3"/>
</dbReference>
<evidence type="ECO:0000256" key="1">
    <source>
        <dbReference type="SAM" id="SignalP"/>
    </source>
</evidence>
<dbReference type="OrthoDB" id="74764at2759"/>
<dbReference type="EMBL" id="KB456265">
    <property type="protein sequence ID" value="EMF12158.1"/>
    <property type="molecule type" value="Genomic_DNA"/>
</dbReference>
<sequence length="721" mass="76825">MQKTQVLRAALALTLLGSADAFWRMNCAMIQRGRIDTLVNPGAIAAHTHSIIGGSNFGINATYDSLLNSECTSCEITADKSAYWTPTLYYSYPNGSFLEVPHTGGVAYYLGRGPNANQTVPFPKGLNILSGDKSARSYDNKTYTWGNATFPGRPIADRVSFACLKDNQPPERPYMFDTDCPYGMRAQIHYQSCWNGVDLYKADNSHVAYQSQIDNGICPPTHPIQIPHLFLETLYSVANVPKDPKGQFVFSQGDPTGYGFHGDFQNGWDTDVLAKAVTDCLSVPNYGTIEECPILQSFQTSGYSYNCPERPRQIGEDVKGMISKLPGCITITPGPEAAPAASMSCPDSVPKPSVTSTKDSTAVAMATASPGATWGTTDSFVKYVGCFNDTGGSVRTLNAVSVSNSSAMTVDYCNSYCKSRGYRLSGVEYGQECFCDNAIKSTAVMGSGCTFNCAGTMTNGGPQQICGGLSFISIYNNTDPSFVANGSNKNSAGNVPQDLPVVTKPNYVGCATDNYNNTGRTLTGASLSQLNMSSSICQNFCATAQGGRGWQYWGTEYGSECYCGNTLSGTNFLTTPTTSITNATCNKRCTGVGDEICGGPNALSLYNNTAYIAPSVKSPIGKFVQQECLTDPGLSGGRALANYSFTSTTMTAEVCVRKCEERGWGFAGVEYGTECYCGSVINTASGAKKISCDIAKLMTCGGDVKQFCGGSSLLNLYSSGT</sequence>
<keyword evidence="1" id="KW-0732">Signal</keyword>
<dbReference type="SMART" id="SM00321">
    <property type="entry name" value="WSC"/>
    <property type="match status" value="3"/>
</dbReference>
<evidence type="ECO:0000313" key="4">
    <source>
        <dbReference type="Proteomes" id="UP000016931"/>
    </source>
</evidence>
<evidence type="ECO:0000259" key="2">
    <source>
        <dbReference type="PROSITE" id="PS51212"/>
    </source>
</evidence>
<dbReference type="InterPro" id="IPR018535">
    <property type="entry name" value="DUF1996"/>
</dbReference>
<keyword evidence="4" id="KW-1185">Reference proteome</keyword>
<dbReference type="AlphaFoldDB" id="N1QFS1"/>
<dbReference type="InterPro" id="IPR002889">
    <property type="entry name" value="WSC_carb-bd"/>
</dbReference>
<dbReference type="HOGENOM" id="CLU_014722_3_1_1"/>
<dbReference type="RefSeq" id="XP_016760279.1">
    <property type="nucleotide sequence ID" value="XM_016905846.1"/>
</dbReference>
<gene>
    <name evidence="3" type="ORF">SEPMUDRAFT_149907</name>
</gene>
<dbReference type="PANTHER" id="PTHR43662">
    <property type="match status" value="1"/>
</dbReference>
<dbReference type="Pfam" id="PF09362">
    <property type="entry name" value="DUF1996"/>
    <property type="match status" value="1"/>
</dbReference>
<protein>
    <submittedName>
        <fullName evidence="3">WSC-domain-containing protein</fullName>
    </submittedName>
</protein>
<dbReference type="Proteomes" id="UP000016931">
    <property type="component" value="Unassembled WGS sequence"/>
</dbReference>
<feature type="domain" description="WSC" evidence="2">
    <location>
        <begin position="504"/>
        <end position="609"/>
    </location>
</feature>
<dbReference type="PANTHER" id="PTHR43662:SF3">
    <property type="entry name" value="DOMAIN PROTEIN, PUTATIVE (AFU_ORTHOLOGUE AFUA_6G11970)-RELATED"/>
    <property type="match status" value="1"/>
</dbReference>
<accession>N1QFS1</accession>
<organism evidence="3 4">
    <name type="scientific">Sphaerulina musiva (strain SO2202)</name>
    <name type="common">Poplar stem canker fungus</name>
    <name type="synonym">Septoria musiva</name>
    <dbReference type="NCBI Taxonomy" id="692275"/>
    <lineage>
        <taxon>Eukaryota</taxon>
        <taxon>Fungi</taxon>
        <taxon>Dikarya</taxon>
        <taxon>Ascomycota</taxon>
        <taxon>Pezizomycotina</taxon>
        <taxon>Dothideomycetes</taxon>
        <taxon>Dothideomycetidae</taxon>
        <taxon>Mycosphaerellales</taxon>
        <taxon>Mycosphaerellaceae</taxon>
        <taxon>Sphaerulina</taxon>
    </lineage>
</organism>
<feature type="domain" description="WSC" evidence="2">
    <location>
        <begin position="380"/>
        <end position="478"/>
    </location>
</feature>
<name>N1QFS1_SPHMS</name>
<dbReference type="eggNOG" id="KOG4157">
    <property type="taxonomic scope" value="Eukaryota"/>
</dbReference>
<feature type="chain" id="PRO_5004109825" evidence="1">
    <location>
        <begin position="22"/>
        <end position="721"/>
    </location>
</feature>
<reference evidence="3 4" key="1">
    <citation type="journal article" date="2012" name="PLoS Pathog.">
        <title>Diverse lifestyles and strategies of plant pathogenesis encoded in the genomes of eighteen Dothideomycetes fungi.</title>
        <authorList>
            <person name="Ohm R.A."/>
            <person name="Feau N."/>
            <person name="Henrissat B."/>
            <person name="Schoch C.L."/>
            <person name="Horwitz B.A."/>
            <person name="Barry K.W."/>
            <person name="Condon B.J."/>
            <person name="Copeland A.C."/>
            <person name="Dhillon B."/>
            <person name="Glaser F."/>
            <person name="Hesse C.N."/>
            <person name="Kosti I."/>
            <person name="LaButti K."/>
            <person name="Lindquist E.A."/>
            <person name="Lucas S."/>
            <person name="Salamov A.A."/>
            <person name="Bradshaw R.E."/>
            <person name="Ciuffetti L."/>
            <person name="Hamelin R.C."/>
            <person name="Kema G.H.J."/>
            <person name="Lawrence C."/>
            <person name="Scott J.A."/>
            <person name="Spatafora J.W."/>
            <person name="Turgeon B.G."/>
            <person name="de Wit P.J.G.M."/>
            <person name="Zhong S."/>
            <person name="Goodwin S.B."/>
            <person name="Grigoriev I.V."/>
        </authorList>
    </citation>
    <scope>NUCLEOTIDE SEQUENCE [LARGE SCALE GENOMIC DNA]</scope>
    <source>
        <strain evidence="3 4">SO2202</strain>
    </source>
</reference>